<dbReference type="SUPFAM" id="SSF75304">
    <property type="entry name" value="Amidase signature (AS) enzymes"/>
    <property type="match status" value="1"/>
</dbReference>
<dbReference type="PROSITE" id="PS00571">
    <property type="entry name" value="AMIDASES"/>
    <property type="match status" value="1"/>
</dbReference>
<dbReference type="InterPro" id="IPR020556">
    <property type="entry name" value="Amidase_CS"/>
</dbReference>
<accession>A0A4V4JUS6</accession>
<evidence type="ECO:0000313" key="7">
    <source>
        <dbReference type="EMBL" id="THY22723.1"/>
    </source>
</evidence>
<dbReference type="EC" id="3.5.1.4" evidence="3"/>
<feature type="region of interest" description="Disordered" evidence="5">
    <location>
        <begin position="591"/>
        <end position="657"/>
    </location>
</feature>
<evidence type="ECO:0000256" key="1">
    <source>
        <dbReference type="ARBA" id="ARBA00001311"/>
    </source>
</evidence>
<evidence type="ECO:0000256" key="2">
    <source>
        <dbReference type="ARBA" id="ARBA00009199"/>
    </source>
</evidence>
<dbReference type="Gene3D" id="3.90.1300.10">
    <property type="entry name" value="Amidase signature (AS) domain"/>
    <property type="match status" value="1"/>
</dbReference>
<feature type="domain" description="Amidase" evidence="6">
    <location>
        <begin position="79"/>
        <end position="524"/>
    </location>
</feature>
<organism evidence="7 8">
    <name type="scientific">Aureobasidium pullulans</name>
    <name type="common">Black yeast</name>
    <name type="synonym">Pullularia pullulans</name>
    <dbReference type="NCBI Taxonomy" id="5580"/>
    <lineage>
        <taxon>Eukaryota</taxon>
        <taxon>Fungi</taxon>
        <taxon>Dikarya</taxon>
        <taxon>Ascomycota</taxon>
        <taxon>Pezizomycotina</taxon>
        <taxon>Dothideomycetes</taxon>
        <taxon>Dothideomycetidae</taxon>
        <taxon>Dothideales</taxon>
        <taxon>Saccotheciaceae</taxon>
        <taxon>Aureobasidium</taxon>
    </lineage>
</organism>
<dbReference type="PANTHER" id="PTHR46072">
    <property type="entry name" value="AMIDASE-RELATED-RELATED"/>
    <property type="match status" value="1"/>
</dbReference>
<dbReference type="InterPro" id="IPR023631">
    <property type="entry name" value="Amidase_dom"/>
</dbReference>
<dbReference type="AlphaFoldDB" id="A0A4V4JUS6"/>
<evidence type="ECO:0000256" key="4">
    <source>
        <dbReference type="ARBA" id="ARBA00022801"/>
    </source>
</evidence>
<dbReference type="EMBL" id="QZBD01000257">
    <property type="protein sequence ID" value="THY22723.1"/>
    <property type="molecule type" value="Genomic_DNA"/>
</dbReference>
<feature type="compositionally biased region" description="Acidic residues" evidence="5">
    <location>
        <begin position="641"/>
        <end position="652"/>
    </location>
</feature>
<protein>
    <recommendedName>
        <fullName evidence="3">amidase</fullName>
        <ecNumber evidence="3">3.5.1.4</ecNumber>
    </recommendedName>
</protein>
<comment type="caution">
    <text evidence="7">The sequence shown here is derived from an EMBL/GenBank/DDBJ whole genome shotgun (WGS) entry which is preliminary data.</text>
</comment>
<dbReference type="InterPro" id="IPR036928">
    <property type="entry name" value="AS_sf"/>
</dbReference>
<dbReference type="PANTHER" id="PTHR46072:SF4">
    <property type="entry name" value="AMIDASE C550.07-RELATED"/>
    <property type="match status" value="1"/>
</dbReference>
<name>A0A4V4JUS6_AURPU</name>
<evidence type="ECO:0000256" key="5">
    <source>
        <dbReference type="SAM" id="MobiDB-lite"/>
    </source>
</evidence>
<evidence type="ECO:0000256" key="3">
    <source>
        <dbReference type="ARBA" id="ARBA00012922"/>
    </source>
</evidence>
<comment type="similarity">
    <text evidence="2">Belongs to the amidase family.</text>
</comment>
<gene>
    <name evidence="7" type="ORF">D6D01_06219</name>
</gene>
<evidence type="ECO:0000259" key="6">
    <source>
        <dbReference type="Pfam" id="PF01425"/>
    </source>
</evidence>
<dbReference type="Pfam" id="PF01425">
    <property type="entry name" value="Amidase"/>
    <property type="match status" value="1"/>
</dbReference>
<comment type="catalytic activity">
    <reaction evidence="1">
        <text>a monocarboxylic acid amide + H2O = a monocarboxylate + NH4(+)</text>
        <dbReference type="Rhea" id="RHEA:12020"/>
        <dbReference type="ChEBI" id="CHEBI:15377"/>
        <dbReference type="ChEBI" id="CHEBI:28938"/>
        <dbReference type="ChEBI" id="CHEBI:35757"/>
        <dbReference type="ChEBI" id="CHEBI:83628"/>
        <dbReference type="EC" id="3.5.1.4"/>
    </reaction>
</comment>
<evidence type="ECO:0000313" key="8">
    <source>
        <dbReference type="Proteomes" id="UP000306584"/>
    </source>
</evidence>
<dbReference type="Proteomes" id="UP000306584">
    <property type="component" value="Unassembled WGS sequence"/>
</dbReference>
<proteinExistence type="inferred from homology"/>
<reference evidence="7 8" key="1">
    <citation type="submission" date="2018-10" db="EMBL/GenBank/DDBJ databases">
        <title>Fifty Aureobasidium pullulans genomes reveal a recombining polyextremotolerant generalist.</title>
        <authorList>
            <person name="Gostincar C."/>
            <person name="Turk M."/>
            <person name="Zajc J."/>
            <person name="Gunde-Cimerman N."/>
        </authorList>
    </citation>
    <scope>NUCLEOTIDE SEQUENCE [LARGE SCALE GENOMIC DNA]</scope>
    <source>
        <strain evidence="7 8">EXF-6604</strain>
    </source>
</reference>
<keyword evidence="4 7" id="KW-0378">Hydrolase</keyword>
<sequence length="758" mass="84450">MPAAKDWERKAQICRDILENSIPKQWLLPSEKLLTKSHNVTQVPYTCGILSDEELRMTEQTAAGLLSKYQSGEWKVEQVIIAFLKRATIGQQLLNFVTEFLTGEALETAKALDKHFETTGKLIGPLHGVPISVKEHVSYGGKITHAGFVSQIGNVAREDALLVQLLKKAGAVFTVRTNQPQSLMHLDCENNITGTTLNPYHLKLSPGGSSGGEGASMGFKCAVLGVGTDIGGSIRAPAAFNNSYGLRPTTLRNPTLGLHGVLGGQESIKGVIGPLGQSIDDLWLFQKALIDQNPHDIDTTLAPLPWKGELDTPKNITIGIMMTDGVVKPHPPILRALETAKSKLQAAGVKVVDWENYKHDHAWDIVSALYFPDGGKRILDALADSGEPMLPLTQHALNYSKAISISENWDLNVMRETYRREYHALMKERGVDVILCPAYVGAGVKQHGAKYWGYTSLWNILDQPAVVFPTGMDVDKSVDVVEEGYSPLNAKDKEEYEAYDPELFHGIPITLQLVGKHYHDEDTLRAAKLVENLPPWYVVESEREIILPMTQIQHHQSYTEEQRLRYRYGNFAPSSTDVIMSRLLVWLRQKPTARGPSSRRNAKRASTSNKDPTTRSKRVKVEQSADLNPEFEDQDKFNKEDEGEEDDSEDDQDGKVLPISKQILQGSFEKRISLIPEIPSARLRERAQAQLGLFEPLDKPVPKIYSNGKAIEYTLSSWKRKLEEENETTDLITSKRSRIVPTDVNGAQTALVDLERTN</sequence>
<dbReference type="GO" id="GO:0004040">
    <property type="term" value="F:amidase activity"/>
    <property type="evidence" value="ECO:0007669"/>
    <property type="project" value="UniProtKB-EC"/>
</dbReference>